<feature type="transmembrane region" description="Helical" evidence="2">
    <location>
        <begin position="80"/>
        <end position="97"/>
    </location>
</feature>
<reference evidence="4" key="1">
    <citation type="submission" date="2022-12" db="EMBL/GenBank/DDBJ databases">
        <title>Draft genome assemblies for two species of Escallonia (Escalloniales).</title>
        <authorList>
            <person name="Chanderbali A."/>
            <person name="Dervinis C."/>
            <person name="Anghel I."/>
            <person name="Soltis D."/>
            <person name="Soltis P."/>
            <person name="Zapata F."/>
        </authorList>
    </citation>
    <scope>NUCLEOTIDE SEQUENCE</scope>
    <source>
        <strain evidence="4">UCBG64.0493</strain>
        <tissue evidence="4">Leaf</tissue>
    </source>
</reference>
<keyword evidence="2" id="KW-0812">Transmembrane</keyword>
<keyword evidence="2" id="KW-1133">Transmembrane helix</keyword>
<keyword evidence="5" id="KW-1185">Reference proteome</keyword>
<dbReference type="Proteomes" id="UP001188597">
    <property type="component" value="Unassembled WGS sequence"/>
</dbReference>
<feature type="region of interest" description="Disordered" evidence="1">
    <location>
        <begin position="356"/>
        <end position="398"/>
    </location>
</feature>
<sequence length="398" mass="44600">VTKAMAGESKKDHDDVEEKPVPAATNTVTEEKKKKKIGVISRIWNKLTRLRGDDFEKRLQYISKEEASVLARMKKRLSQFFCQLIAVGYAIMTTRSLDLDWKMRALRVLPMFLLPALFFLAYSALLSFTRMCDRKDQKTLERLRAERQEKIDELKEKTNYYTTQQLIQRYDPDPAVKAAAATVLAARLGADSGLKLYMGTESTLNPPAGKNNDVEYVQSSGLRNRKQSNTRSSSADATVLRQSDEEMLQHAGSEGPEISEHNQLVVEHHHQTGANTLDGGWIARIAALLVGEDPTQSYALICGNCHMHNGLARKEDFPYITYYCPHCNALNRPKQTEEHASDSISLIKSSSKAVDHINTVENTRKSMSEAVPSSSSPVEAGVEKHEEREKTSASDLVN</sequence>
<comment type="caution">
    <text evidence="4">The sequence shown here is derived from an EMBL/GenBank/DDBJ whole genome shotgun (WGS) entry which is preliminary data.</text>
</comment>
<gene>
    <name evidence="4" type="ORF">RJ639_027248</name>
</gene>
<feature type="region of interest" description="Disordered" evidence="1">
    <location>
        <begin position="1"/>
        <end position="28"/>
    </location>
</feature>
<dbReference type="PANTHER" id="PTHR22166">
    <property type="entry name" value="ENDOPLASMIC RETICULUM JUNCTION FORMATION PROTEIN LUNAPARK"/>
    <property type="match status" value="1"/>
</dbReference>
<feature type="transmembrane region" description="Helical" evidence="2">
    <location>
        <begin position="109"/>
        <end position="128"/>
    </location>
</feature>
<keyword evidence="2" id="KW-0472">Membrane</keyword>
<feature type="region of interest" description="Disordered" evidence="1">
    <location>
        <begin position="220"/>
        <end position="240"/>
    </location>
</feature>
<evidence type="ECO:0000256" key="1">
    <source>
        <dbReference type="SAM" id="MobiDB-lite"/>
    </source>
</evidence>
<feature type="domain" description="Lunapark zinc ribbon" evidence="3">
    <location>
        <begin position="281"/>
        <end position="331"/>
    </location>
</feature>
<feature type="compositionally biased region" description="Basic and acidic residues" evidence="1">
    <location>
        <begin position="8"/>
        <end position="20"/>
    </location>
</feature>
<accession>A0AA88XGZ9</accession>
<feature type="compositionally biased region" description="Basic and acidic residues" evidence="1">
    <location>
        <begin position="381"/>
        <end position="392"/>
    </location>
</feature>
<protein>
    <recommendedName>
        <fullName evidence="3">Lunapark zinc ribbon domain-containing protein</fullName>
    </recommendedName>
</protein>
<feature type="non-terminal residue" evidence="4">
    <location>
        <position position="1"/>
    </location>
</feature>
<dbReference type="GO" id="GO:0071782">
    <property type="term" value="C:endoplasmic reticulum tubular network"/>
    <property type="evidence" value="ECO:0007669"/>
    <property type="project" value="TreeGrafter"/>
</dbReference>
<feature type="compositionally biased region" description="Low complexity" evidence="1">
    <location>
        <begin position="368"/>
        <end position="380"/>
    </location>
</feature>
<evidence type="ECO:0000259" key="3">
    <source>
        <dbReference type="Pfam" id="PF10058"/>
    </source>
</evidence>
<evidence type="ECO:0000313" key="4">
    <source>
        <dbReference type="EMBL" id="KAK3038585.1"/>
    </source>
</evidence>
<name>A0AA88XGZ9_9ASTE</name>
<dbReference type="EMBL" id="JAVXUP010000092">
    <property type="protein sequence ID" value="KAK3038585.1"/>
    <property type="molecule type" value="Genomic_DNA"/>
</dbReference>
<organism evidence="4 5">
    <name type="scientific">Escallonia herrerae</name>
    <dbReference type="NCBI Taxonomy" id="1293975"/>
    <lineage>
        <taxon>Eukaryota</taxon>
        <taxon>Viridiplantae</taxon>
        <taxon>Streptophyta</taxon>
        <taxon>Embryophyta</taxon>
        <taxon>Tracheophyta</taxon>
        <taxon>Spermatophyta</taxon>
        <taxon>Magnoliopsida</taxon>
        <taxon>eudicotyledons</taxon>
        <taxon>Gunneridae</taxon>
        <taxon>Pentapetalae</taxon>
        <taxon>asterids</taxon>
        <taxon>campanulids</taxon>
        <taxon>Escalloniales</taxon>
        <taxon>Escalloniaceae</taxon>
        <taxon>Escallonia</taxon>
    </lineage>
</organism>
<proteinExistence type="predicted"/>
<dbReference type="InterPro" id="IPR019273">
    <property type="entry name" value="Lunapark_Znf"/>
</dbReference>
<dbReference type="GO" id="GO:0071786">
    <property type="term" value="P:endoplasmic reticulum tubular network organization"/>
    <property type="evidence" value="ECO:0007669"/>
    <property type="project" value="InterPro"/>
</dbReference>
<dbReference type="InterPro" id="IPR040115">
    <property type="entry name" value="Lnp"/>
</dbReference>
<dbReference type="PANTHER" id="PTHR22166:SF12">
    <property type="entry name" value="ENDOPLASMIC RETICULUM JUNCTION FORMATION PROTEIN LUNAPARK"/>
    <property type="match status" value="1"/>
</dbReference>
<evidence type="ECO:0000256" key="2">
    <source>
        <dbReference type="SAM" id="Phobius"/>
    </source>
</evidence>
<dbReference type="Pfam" id="PF10058">
    <property type="entry name" value="Zn_ribbon_10"/>
    <property type="match status" value="1"/>
</dbReference>
<evidence type="ECO:0000313" key="5">
    <source>
        <dbReference type="Proteomes" id="UP001188597"/>
    </source>
</evidence>
<dbReference type="AlphaFoldDB" id="A0AA88XGZ9"/>